<sequence>MKNLVRKQPLFVILLPVFFILHGLVAHAGFISLNSIWPLLLSMLAGAGILYFISRIILKQPVKAGLFTLYCLGFYFFFGALYDFLKVWSPWTFLWKYSVLLAGFTLFAILLFVLLFRTKKDLSRTALFFNLLFLLFIVFDLVKLSGHYLGAGKNPSAASGKMIIPSKIHKPDIYLLLFDEYSSTQSLKKMYRFDNSALDSFLVQQGFHLISGSRSNYHETMFSMASCLNMDYLHWVEPGMYLRREHFQRCASEIRNNEVVQLLSDNGYQIVNQSIFHLKHHPAPVSQRWLNVDTRLITEETLMGRLCYEFNWFFERYALFRKILPVTSYQEQMQNNDRCLEAVLNTSAKQHSSPRFIYGHFMLPHYPFYRDRNGKIAPDSVVNGVQQNRLDPLPKYLEYVQYANIEIKKLIAGIRANDPQAVILFMSDHGYRWNVMAAEISNVFYNQNAIYLPSGKYGQFYDSITNVNQFRTLFNTLFEQHYKLLPDNCVRTALPGIYKPVPKYEDTPASK</sequence>
<proteinExistence type="predicted"/>
<dbReference type="Proteomes" id="UP000293874">
    <property type="component" value="Unassembled WGS sequence"/>
</dbReference>
<keyword evidence="1" id="KW-1133">Transmembrane helix</keyword>
<keyword evidence="4" id="KW-1185">Reference proteome</keyword>
<feature type="transmembrane region" description="Helical" evidence="1">
    <location>
        <begin position="65"/>
        <end position="85"/>
    </location>
</feature>
<organism evidence="3 4">
    <name type="scientific">Pseudobacter ginsenosidimutans</name>
    <dbReference type="NCBI Taxonomy" id="661488"/>
    <lineage>
        <taxon>Bacteria</taxon>
        <taxon>Pseudomonadati</taxon>
        <taxon>Bacteroidota</taxon>
        <taxon>Chitinophagia</taxon>
        <taxon>Chitinophagales</taxon>
        <taxon>Chitinophagaceae</taxon>
        <taxon>Pseudobacter</taxon>
    </lineage>
</organism>
<evidence type="ECO:0000313" key="4">
    <source>
        <dbReference type="Proteomes" id="UP000293874"/>
    </source>
</evidence>
<dbReference type="SUPFAM" id="SSF53649">
    <property type="entry name" value="Alkaline phosphatase-like"/>
    <property type="match status" value="1"/>
</dbReference>
<dbReference type="AlphaFoldDB" id="A0A4Q7MDM3"/>
<gene>
    <name evidence="3" type="ORF">EV199_5822</name>
</gene>
<feature type="transmembrane region" description="Helical" evidence="1">
    <location>
        <begin position="36"/>
        <end position="53"/>
    </location>
</feature>
<dbReference type="InterPro" id="IPR000917">
    <property type="entry name" value="Sulfatase_N"/>
</dbReference>
<feature type="transmembrane region" description="Helical" evidence="1">
    <location>
        <begin position="128"/>
        <end position="149"/>
    </location>
</feature>
<dbReference type="OrthoDB" id="681113at2"/>
<keyword evidence="1" id="KW-0472">Membrane</keyword>
<evidence type="ECO:0000256" key="1">
    <source>
        <dbReference type="SAM" id="Phobius"/>
    </source>
</evidence>
<evidence type="ECO:0000313" key="3">
    <source>
        <dbReference type="EMBL" id="RZS65068.1"/>
    </source>
</evidence>
<dbReference type="EMBL" id="SGXA01000006">
    <property type="protein sequence ID" value="RZS65068.1"/>
    <property type="molecule type" value="Genomic_DNA"/>
</dbReference>
<reference evidence="3 4" key="1">
    <citation type="submission" date="2019-02" db="EMBL/GenBank/DDBJ databases">
        <title>Genomic Encyclopedia of Type Strains, Phase IV (KMG-IV): sequencing the most valuable type-strain genomes for metagenomic binning, comparative biology and taxonomic classification.</title>
        <authorList>
            <person name="Goeker M."/>
        </authorList>
    </citation>
    <scope>NUCLEOTIDE SEQUENCE [LARGE SCALE GENOMIC DNA]</scope>
    <source>
        <strain evidence="3 4">DSM 18116</strain>
    </source>
</reference>
<feature type="transmembrane region" description="Helical" evidence="1">
    <location>
        <begin position="97"/>
        <end position="116"/>
    </location>
</feature>
<dbReference type="Pfam" id="PF00884">
    <property type="entry name" value="Sulfatase"/>
    <property type="match status" value="1"/>
</dbReference>
<evidence type="ECO:0000259" key="2">
    <source>
        <dbReference type="Pfam" id="PF00884"/>
    </source>
</evidence>
<feature type="domain" description="Sulfatase N-terminal" evidence="2">
    <location>
        <begin position="309"/>
        <end position="468"/>
    </location>
</feature>
<dbReference type="InterPro" id="IPR017850">
    <property type="entry name" value="Alkaline_phosphatase_core_sf"/>
</dbReference>
<protein>
    <submittedName>
        <fullName evidence="3">Sulfatase-like protein</fullName>
    </submittedName>
</protein>
<comment type="caution">
    <text evidence="3">The sequence shown here is derived from an EMBL/GenBank/DDBJ whole genome shotgun (WGS) entry which is preliminary data.</text>
</comment>
<dbReference type="Gene3D" id="3.40.720.10">
    <property type="entry name" value="Alkaline Phosphatase, subunit A"/>
    <property type="match status" value="1"/>
</dbReference>
<keyword evidence="1" id="KW-0812">Transmembrane</keyword>
<accession>A0A4Q7MDM3</accession>
<dbReference type="RefSeq" id="WP_130544307.1">
    <property type="nucleotide sequence ID" value="NZ_CP042431.1"/>
</dbReference>
<name>A0A4Q7MDM3_9BACT</name>